<keyword evidence="1" id="KW-1133">Transmembrane helix</keyword>
<dbReference type="SUPFAM" id="SSF81301">
    <property type="entry name" value="Nucleotidyltransferase"/>
    <property type="match status" value="1"/>
</dbReference>
<keyword evidence="3" id="KW-1185">Reference proteome</keyword>
<keyword evidence="1" id="KW-0472">Membrane</keyword>
<dbReference type="AlphaFoldDB" id="A0A7M5V4C9"/>
<organism evidence="2 3">
    <name type="scientific">Clytia hemisphaerica</name>
    <dbReference type="NCBI Taxonomy" id="252671"/>
    <lineage>
        <taxon>Eukaryota</taxon>
        <taxon>Metazoa</taxon>
        <taxon>Cnidaria</taxon>
        <taxon>Hydrozoa</taxon>
        <taxon>Hydroidolina</taxon>
        <taxon>Leptothecata</taxon>
        <taxon>Obeliida</taxon>
        <taxon>Clytiidae</taxon>
        <taxon>Clytia</taxon>
    </lineage>
</organism>
<sequence length="251" mass="30115">MVEQRMKFLRYLMLIFVVGMFIILRKMSYSSRWTTMLKRPNLKPKMRFFTRSKQTFSDKYNLLRNESEVPFEVCNTFKYSPADWTLYELARYNYSLENTTCNNLYESLLEDEIMVYKKYGETLKRANKRVKWIVHTDGAITSLGCTKYTRECEPGPFYDYKRQMRIDTPPCCRRKIMQTLEQVSNHLNANNASYMIVGGYVISYVRSKGILHYDEDIDLVVDWKHWKTGNFQRCNECFDQKIRFSSDLERC</sequence>
<name>A0A7M5V4C9_9CNID</name>
<dbReference type="OrthoDB" id="6022542at2759"/>
<accession>A0A7M5V4C9</accession>
<protein>
    <submittedName>
        <fullName evidence="2">Uncharacterized protein</fullName>
    </submittedName>
</protein>
<dbReference type="Proteomes" id="UP000594262">
    <property type="component" value="Unplaced"/>
</dbReference>
<evidence type="ECO:0000313" key="3">
    <source>
        <dbReference type="Proteomes" id="UP000594262"/>
    </source>
</evidence>
<keyword evidence="1" id="KW-0812">Transmembrane</keyword>
<evidence type="ECO:0000256" key="1">
    <source>
        <dbReference type="SAM" id="Phobius"/>
    </source>
</evidence>
<dbReference type="InterPro" id="IPR043519">
    <property type="entry name" value="NT_sf"/>
</dbReference>
<feature type="transmembrane region" description="Helical" evidence="1">
    <location>
        <begin position="6"/>
        <end position="24"/>
    </location>
</feature>
<dbReference type="PANTHER" id="PTHR13627:SF31">
    <property type="entry name" value="RIBITOL 5-PHOSPHATE TRANSFERASE FKRP"/>
    <property type="match status" value="1"/>
</dbReference>
<proteinExistence type="predicted"/>
<evidence type="ECO:0000313" key="2">
    <source>
        <dbReference type="EnsemblMetazoa" id="CLYHEMP003193.2"/>
    </source>
</evidence>
<dbReference type="EnsemblMetazoa" id="CLYHEMT003193.2">
    <property type="protein sequence ID" value="CLYHEMP003193.2"/>
    <property type="gene ID" value="CLYHEMG003193"/>
</dbReference>
<dbReference type="InterPro" id="IPR052613">
    <property type="entry name" value="LicD_transferase"/>
</dbReference>
<reference evidence="2" key="1">
    <citation type="submission" date="2021-01" db="UniProtKB">
        <authorList>
            <consortium name="EnsemblMetazoa"/>
        </authorList>
    </citation>
    <scope>IDENTIFICATION</scope>
</reference>
<dbReference type="PANTHER" id="PTHR13627">
    <property type="entry name" value="FUKUTIN RELATED PROTEIN"/>
    <property type="match status" value="1"/>
</dbReference>